<reference evidence="2" key="1">
    <citation type="submission" date="2020-06" db="EMBL/GenBank/DDBJ databases">
        <title>Nostoc edaphicum CCNP1411 genome.</title>
        <authorList>
            <person name="Fidor A."/>
            <person name="Grabski M."/>
            <person name="Gawor J."/>
            <person name="Gromadka R."/>
            <person name="Wegrzyn G."/>
            <person name="Mazur-Marzec H."/>
        </authorList>
    </citation>
    <scope>NUCLEOTIDE SEQUENCE [LARGE SCALE GENOMIC DNA]</scope>
    <source>
        <strain evidence="2">CCNP1411</strain>
        <plasmid evidence="2">pne_3</plasmid>
    </source>
</reference>
<evidence type="ECO:0000313" key="2">
    <source>
        <dbReference type="Proteomes" id="UP000514713"/>
    </source>
</evidence>
<organism evidence="1 2">
    <name type="scientific">Nostoc edaphicum CCNP1411</name>
    <dbReference type="NCBI Taxonomy" id="1472755"/>
    <lineage>
        <taxon>Bacteria</taxon>
        <taxon>Bacillati</taxon>
        <taxon>Cyanobacteriota</taxon>
        <taxon>Cyanophyceae</taxon>
        <taxon>Nostocales</taxon>
        <taxon>Nostocaceae</taxon>
        <taxon>Nostoc</taxon>
    </lineage>
</organism>
<geneLocation type="plasmid" evidence="2">
    <name>pne_3</name>
</geneLocation>
<dbReference type="SUPFAM" id="SSF48613">
    <property type="entry name" value="Heme oxygenase-like"/>
    <property type="match status" value="1"/>
</dbReference>
<gene>
    <name evidence="1" type="ORF">HUN01_00995</name>
</gene>
<sequence>MRNDFLINTESACFVPDETVIKTANYTSRHRPTSAKSGDRFASNMSHAEKIAQTQKLLDRAIAYAWHTVKSDRRPPKLTRTRWVWQLAASYHLTHTYPRLIEEASRRFAAFGRNNLAQWAAQKAREERGHDRLALLDIQSMGYKAEAVVEALIPPSATVLGNYLAQSVHTPDPIGCVGYSYTLERIATGIKEKHIHSVEALLPPGICATRCLRVHSSIGGDVEHVKETVEMVAGLAHEERIGVAIACYETALLYFNPFVEDDISEEELKYTLRPLESCTHHIQGKVDIHSLTR</sequence>
<dbReference type="Proteomes" id="UP000514713">
    <property type="component" value="Plasmid pNe_3"/>
</dbReference>
<protein>
    <recommendedName>
        <fullName evidence="3">Iron-containing redox enzyme family protein</fullName>
    </recommendedName>
</protein>
<dbReference type="Gene3D" id="1.20.910.10">
    <property type="entry name" value="Heme oxygenase-like"/>
    <property type="match status" value="1"/>
</dbReference>
<dbReference type="RefSeq" id="WP_181927140.1">
    <property type="nucleotide sequence ID" value="NZ_CP054695.1"/>
</dbReference>
<evidence type="ECO:0008006" key="3">
    <source>
        <dbReference type="Google" id="ProtNLM"/>
    </source>
</evidence>
<keyword evidence="1" id="KW-0614">Plasmid</keyword>
<dbReference type="KEGG" id="ned:HUN01_00995"/>
<dbReference type="InterPro" id="IPR016084">
    <property type="entry name" value="Haem_Oase-like_multi-hlx"/>
</dbReference>
<name>A0A7D7LA20_9NOSO</name>
<accession>A0A7D7LA20</accession>
<dbReference type="AlphaFoldDB" id="A0A7D7LA20"/>
<dbReference type="EMBL" id="CP054695">
    <property type="protein sequence ID" value="QMS86229.1"/>
    <property type="molecule type" value="Genomic_DNA"/>
</dbReference>
<evidence type="ECO:0000313" key="1">
    <source>
        <dbReference type="EMBL" id="QMS86229.1"/>
    </source>
</evidence>
<proteinExistence type="predicted"/>
<keyword evidence="2" id="KW-1185">Reference proteome</keyword>